<dbReference type="InterPro" id="IPR036890">
    <property type="entry name" value="HATPase_C_sf"/>
</dbReference>
<dbReference type="Gene3D" id="1.10.287.130">
    <property type="match status" value="1"/>
</dbReference>
<feature type="transmembrane region" description="Helical" evidence="10">
    <location>
        <begin position="294"/>
        <end position="316"/>
    </location>
</feature>
<evidence type="ECO:0000313" key="14">
    <source>
        <dbReference type="Proteomes" id="UP000032303"/>
    </source>
</evidence>
<dbReference type="InterPro" id="IPR004358">
    <property type="entry name" value="Sig_transdc_His_kin-like_C"/>
</dbReference>
<dbReference type="PATRIC" id="fig|658445.3.peg.610"/>
<keyword evidence="7" id="KW-0067">ATP-binding</keyword>
<keyword evidence="3 9" id="KW-0597">Phosphoprotein</keyword>
<dbReference type="SMART" id="SM00448">
    <property type="entry name" value="REC"/>
    <property type="match status" value="1"/>
</dbReference>
<reference evidence="13 14" key="1">
    <citation type="submission" date="2013-05" db="EMBL/GenBank/DDBJ databases">
        <title>Complete genome sequence of the lipase-producing bacterium Photobacterium gaetbulicola Gung47.</title>
        <authorList>
            <person name="Kim Y.-O."/>
        </authorList>
    </citation>
    <scope>NUCLEOTIDE SEQUENCE [LARGE SCALE GENOMIC DNA]</scope>
    <source>
        <strain evidence="13 14">Gung47</strain>
    </source>
</reference>
<evidence type="ECO:0000256" key="9">
    <source>
        <dbReference type="PROSITE-ProRule" id="PRU00169"/>
    </source>
</evidence>
<dbReference type="InterPro" id="IPR005467">
    <property type="entry name" value="His_kinase_dom"/>
</dbReference>
<dbReference type="PROSITE" id="PS50109">
    <property type="entry name" value="HIS_KIN"/>
    <property type="match status" value="1"/>
</dbReference>
<keyword evidence="14" id="KW-1185">Reference proteome</keyword>
<dbReference type="AlphaFoldDB" id="A0A0C5W2H3"/>
<dbReference type="EMBL" id="CP005973">
    <property type="protein sequence ID" value="AJR05586.1"/>
    <property type="molecule type" value="Genomic_DNA"/>
</dbReference>
<dbReference type="InterPro" id="IPR011006">
    <property type="entry name" value="CheY-like_superfamily"/>
</dbReference>
<dbReference type="InterPro" id="IPR001789">
    <property type="entry name" value="Sig_transdc_resp-reg_receiver"/>
</dbReference>
<protein>
    <recommendedName>
        <fullName evidence="2">histidine kinase</fullName>
        <ecNumber evidence="2">2.7.13.3</ecNumber>
    </recommendedName>
</protein>
<dbReference type="STRING" id="658445.H744_1c0561"/>
<dbReference type="SUPFAM" id="SSF52172">
    <property type="entry name" value="CheY-like"/>
    <property type="match status" value="1"/>
</dbReference>
<comment type="catalytic activity">
    <reaction evidence="1">
        <text>ATP + protein L-histidine = ADP + protein N-phospho-L-histidine.</text>
        <dbReference type="EC" id="2.7.13.3"/>
    </reaction>
</comment>
<evidence type="ECO:0000256" key="2">
    <source>
        <dbReference type="ARBA" id="ARBA00012438"/>
    </source>
</evidence>
<feature type="domain" description="Histidine kinase" evidence="11">
    <location>
        <begin position="394"/>
        <end position="615"/>
    </location>
</feature>
<keyword evidence="6 13" id="KW-0418">Kinase</keyword>
<feature type="modified residue" description="4-aspartylphosphate" evidence="9">
    <location>
        <position position="849"/>
    </location>
</feature>
<evidence type="ECO:0000256" key="10">
    <source>
        <dbReference type="SAM" id="Phobius"/>
    </source>
</evidence>
<evidence type="ECO:0000256" key="5">
    <source>
        <dbReference type="ARBA" id="ARBA00022741"/>
    </source>
</evidence>
<dbReference type="FunFam" id="1.10.287.130:FF:000002">
    <property type="entry name" value="Two-component osmosensing histidine kinase"/>
    <property type="match status" value="1"/>
</dbReference>
<evidence type="ECO:0000256" key="8">
    <source>
        <dbReference type="ARBA" id="ARBA00023012"/>
    </source>
</evidence>
<evidence type="ECO:0000256" key="6">
    <source>
        <dbReference type="ARBA" id="ARBA00022777"/>
    </source>
</evidence>
<keyword evidence="10" id="KW-1133">Transmembrane helix</keyword>
<dbReference type="GO" id="GO:0005524">
    <property type="term" value="F:ATP binding"/>
    <property type="evidence" value="ECO:0007669"/>
    <property type="project" value="UniProtKB-KW"/>
</dbReference>
<dbReference type="FunFam" id="3.30.565.10:FF:000078">
    <property type="entry name" value="Two-component sensor histidine kinase"/>
    <property type="match status" value="1"/>
</dbReference>
<dbReference type="PANTHER" id="PTHR45339:SF1">
    <property type="entry name" value="HYBRID SIGNAL TRANSDUCTION HISTIDINE KINASE J"/>
    <property type="match status" value="1"/>
</dbReference>
<sequence length="929" mass="103315">MGLLNRFSIKLRLISLVVLPLTFSGVFAAIEISSLFDKVTSLNKLTARLDLLKANSKFSNSVHELKINRLSGNEIDETVSNILEQASQYSAIIPRAFSSTQSAEALSTNEEMKDLISEYEYVEIMELNDWSDWGFDLVIQNLVSLEKAPIDVADANIEQKLSILYQLQWLQLWAQQENWYIRMIATQSEQASDYKEQLDTLIERQQLIIERYLSINANPAQIELLRRTFANPVFAASYKLRESIFLGTFTGFGENNSLSALDERYTLIQFVVTEVSRQLAQDIQASISQSKGLIWLYAGVILVSVIMIIWLGVNLIRRIGSYLNRILKAMALLETSNKDHSVAKIKVDGKDEFTVFSHQLNGMIEERIANHNKLLQAKEEAEKANLAKSSFLANMSHEIRTPLNGIIGMSGILVDTDLSPSQAEYVQTIETSSQTLLLLINDILDLSKIESGNLVLSPSECRLAEVAYDTMTVVLAKATASKLNLEVKIDPELPAVVVLDEYRLRQVLMNLASNAVKFTQKGGVTLEIDCISQQEGRVQLRFSMIDTGIGIEKDKQDQVFAPFTQEDGSITRQFGGTGLGLAICRQLVELLGGHLELESEKGLGSRFFFSLEVDVCEESEPGEADLQACRALVLGPNKAAAQRIEPECKGLGMVAYVTDVPELSPRYENDVDVIFYCQQSTKQTRYDLGLIKTIMPNLPIILCIDHRDEQCDFGSVISGIVTLPFFGKRLVKSVKKALKQKVVALSVGQEPTIAKDPDNDYAVSFPPSESAVKQVLVEQEIDAINGIPQGEAALSVKPKVLIVEDNAVNQKVAGLFLKKSGYQFDIANNGQQALDMVKKGNSYYAVLMDCMMPVMDGFTATTAIREWEKKTGQASLHIIALTASVLDEDISKCYEVGMNDYVAKPFKKEVLLEKLEGLEPTEDDQERAI</sequence>
<dbReference type="InterPro" id="IPR036097">
    <property type="entry name" value="HisK_dim/P_sf"/>
</dbReference>
<feature type="domain" description="Response regulatory" evidence="12">
    <location>
        <begin position="799"/>
        <end position="919"/>
    </location>
</feature>
<dbReference type="CDD" id="cd00082">
    <property type="entry name" value="HisKA"/>
    <property type="match status" value="1"/>
</dbReference>
<accession>A0A0C5W2H3</accession>
<dbReference type="HOGENOM" id="CLU_000445_31_2_6"/>
<dbReference type="Proteomes" id="UP000032303">
    <property type="component" value="Chromosome 1"/>
</dbReference>
<dbReference type="KEGG" id="pgb:H744_1c0561"/>
<dbReference type="PRINTS" id="PR00344">
    <property type="entry name" value="BCTRLSENSOR"/>
</dbReference>
<dbReference type="CDD" id="cd16922">
    <property type="entry name" value="HATPase_EvgS-ArcB-TorS-like"/>
    <property type="match status" value="1"/>
</dbReference>
<keyword evidence="10" id="KW-0812">Transmembrane</keyword>
<dbReference type="SUPFAM" id="SSF47384">
    <property type="entry name" value="Homodimeric domain of signal transducing histidine kinase"/>
    <property type="match status" value="1"/>
</dbReference>
<dbReference type="PANTHER" id="PTHR45339">
    <property type="entry name" value="HYBRID SIGNAL TRANSDUCTION HISTIDINE KINASE J"/>
    <property type="match status" value="1"/>
</dbReference>
<evidence type="ECO:0000256" key="1">
    <source>
        <dbReference type="ARBA" id="ARBA00000085"/>
    </source>
</evidence>
<name>A0A0C5W2H3_9GAMM</name>
<keyword evidence="4" id="KW-0808">Transferase</keyword>
<keyword evidence="5" id="KW-0547">Nucleotide-binding</keyword>
<dbReference type="Pfam" id="PF02518">
    <property type="entry name" value="HATPase_c"/>
    <property type="match status" value="1"/>
</dbReference>
<gene>
    <name evidence="13" type="ORF">H744_1c0561</name>
</gene>
<dbReference type="SUPFAM" id="SSF55874">
    <property type="entry name" value="ATPase domain of HSP90 chaperone/DNA topoisomerase II/histidine kinase"/>
    <property type="match status" value="1"/>
</dbReference>
<dbReference type="CDD" id="cd17546">
    <property type="entry name" value="REC_hyHK_CKI1_RcsC-like"/>
    <property type="match status" value="1"/>
</dbReference>
<organism evidence="13 14">
    <name type="scientific">Photobacterium gaetbulicola Gung47</name>
    <dbReference type="NCBI Taxonomy" id="658445"/>
    <lineage>
        <taxon>Bacteria</taxon>
        <taxon>Pseudomonadati</taxon>
        <taxon>Pseudomonadota</taxon>
        <taxon>Gammaproteobacteria</taxon>
        <taxon>Vibrionales</taxon>
        <taxon>Vibrionaceae</taxon>
        <taxon>Photobacterium</taxon>
    </lineage>
</organism>
<dbReference type="SMART" id="SM00387">
    <property type="entry name" value="HATPase_c"/>
    <property type="match status" value="1"/>
</dbReference>
<evidence type="ECO:0000259" key="12">
    <source>
        <dbReference type="PROSITE" id="PS50110"/>
    </source>
</evidence>
<dbReference type="PROSITE" id="PS50110">
    <property type="entry name" value="RESPONSE_REGULATORY"/>
    <property type="match status" value="1"/>
</dbReference>
<keyword evidence="8" id="KW-0902">Two-component regulatory system</keyword>
<keyword evidence="10" id="KW-0472">Membrane</keyword>
<evidence type="ECO:0000259" key="11">
    <source>
        <dbReference type="PROSITE" id="PS50109"/>
    </source>
</evidence>
<dbReference type="Gene3D" id="3.30.565.10">
    <property type="entry name" value="Histidine kinase-like ATPase, C-terminal domain"/>
    <property type="match status" value="1"/>
</dbReference>
<evidence type="ECO:0000256" key="4">
    <source>
        <dbReference type="ARBA" id="ARBA00022679"/>
    </source>
</evidence>
<dbReference type="Pfam" id="PF00512">
    <property type="entry name" value="HisKA"/>
    <property type="match status" value="1"/>
</dbReference>
<evidence type="ECO:0000313" key="13">
    <source>
        <dbReference type="EMBL" id="AJR05586.1"/>
    </source>
</evidence>
<proteinExistence type="predicted"/>
<dbReference type="GO" id="GO:0000155">
    <property type="term" value="F:phosphorelay sensor kinase activity"/>
    <property type="evidence" value="ECO:0007669"/>
    <property type="project" value="InterPro"/>
</dbReference>
<dbReference type="InterPro" id="IPR003594">
    <property type="entry name" value="HATPase_dom"/>
</dbReference>
<dbReference type="Pfam" id="PF00072">
    <property type="entry name" value="Response_reg"/>
    <property type="match status" value="1"/>
</dbReference>
<dbReference type="SMART" id="SM00388">
    <property type="entry name" value="HisKA"/>
    <property type="match status" value="1"/>
</dbReference>
<dbReference type="Gene3D" id="3.40.50.2300">
    <property type="match status" value="1"/>
</dbReference>
<dbReference type="EC" id="2.7.13.3" evidence="2"/>
<dbReference type="Gene3D" id="6.10.340.10">
    <property type="match status" value="1"/>
</dbReference>
<evidence type="ECO:0000256" key="3">
    <source>
        <dbReference type="ARBA" id="ARBA00022553"/>
    </source>
</evidence>
<evidence type="ECO:0000256" key="7">
    <source>
        <dbReference type="ARBA" id="ARBA00022840"/>
    </source>
</evidence>
<dbReference type="InterPro" id="IPR003661">
    <property type="entry name" value="HisK_dim/P_dom"/>
</dbReference>